<dbReference type="AlphaFoldDB" id="A0A087UCE3"/>
<dbReference type="InterPro" id="IPR029006">
    <property type="entry name" value="ADF-H/Gelsolin-like_dom_sf"/>
</dbReference>
<name>A0A087UCE3_STEMI</name>
<dbReference type="GO" id="GO:0000149">
    <property type="term" value="F:SNARE binding"/>
    <property type="evidence" value="ECO:0007669"/>
    <property type="project" value="TreeGrafter"/>
</dbReference>
<dbReference type="InterPro" id="IPR036180">
    <property type="entry name" value="Gelsolin-like_dom_sf"/>
</dbReference>
<dbReference type="GO" id="GO:0030127">
    <property type="term" value="C:COPII vesicle coat"/>
    <property type="evidence" value="ECO:0007669"/>
    <property type="project" value="TreeGrafter"/>
</dbReference>
<evidence type="ECO:0000313" key="2">
    <source>
        <dbReference type="Proteomes" id="UP000054359"/>
    </source>
</evidence>
<dbReference type="OrthoDB" id="49016at2759"/>
<dbReference type="STRING" id="407821.A0A087UCE3"/>
<dbReference type="GO" id="GO:0008270">
    <property type="term" value="F:zinc ion binding"/>
    <property type="evidence" value="ECO:0007669"/>
    <property type="project" value="TreeGrafter"/>
</dbReference>
<reference evidence="1 2" key="1">
    <citation type="submission" date="2013-11" db="EMBL/GenBank/DDBJ databases">
        <title>Genome sequencing of Stegodyphus mimosarum.</title>
        <authorList>
            <person name="Bechsgaard J."/>
        </authorList>
    </citation>
    <scope>NUCLEOTIDE SEQUENCE [LARGE SCALE GENOMIC DNA]</scope>
</reference>
<sequence>MSECVRAIMNLIRNERQRYMKLYIVRQGDKMELMFRQLLVEDRTTEGSVSYVDFLCHLHKEIRTLLS</sequence>
<keyword evidence="2" id="KW-1185">Reference proteome</keyword>
<evidence type="ECO:0000313" key="1">
    <source>
        <dbReference type="EMBL" id="KFM75032.1"/>
    </source>
</evidence>
<dbReference type="InterPro" id="IPR050550">
    <property type="entry name" value="SEC23_SEC24_subfamily"/>
</dbReference>
<organism evidence="1 2">
    <name type="scientific">Stegodyphus mimosarum</name>
    <name type="common">African social velvet spider</name>
    <dbReference type="NCBI Taxonomy" id="407821"/>
    <lineage>
        <taxon>Eukaryota</taxon>
        <taxon>Metazoa</taxon>
        <taxon>Ecdysozoa</taxon>
        <taxon>Arthropoda</taxon>
        <taxon>Chelicerata</taxon>
        <taxon>Arachnida</taxon>
        <taxon>Araneae</taxon>
        <taxon>Araneomorphae</taxon>
        <taxon>Entelegynae</taxon>
        <taxon>Eresoidea</taxon>
        <taxon>Eresidae</taxon>
        <taxon>Stegodyphus</taxon>
    </lineage>
</organism>
<dbReference type="GO" id="GO:0070971">
    <property type="term" value="C:endoplasmic reticulum exit site"/>
    <property type="evidence" value="ECO:0007669"/>
    <property type="project" value="TreeGrafter"/>
</dbReference>
<accession>A0A087UCE3</accession>
<feature type="non-terminal residue" evidence="1">
    <location>
        <position position="67"/>
    </location>
</feature>
<dbReference type="PANTHER" id="PTHR13803:SF4">
    <property type="entry name" value="SECRETORY 24CD, ISOFORM C"/>
    <property type="match status" value="1"/>
</dbReference>
<dbReference type="GO" id="GO:0090110">
    <property type="term" value="P:COPII-coated vesicle cargo loading"/>
    <property type="evidence" value="ECO:0007669"/>
    <property type="project" value="TreeGrafter"/>
</dbReference>
<dbReference type="Gene3D" id="3.40.20.10">
    <property type="entry name" value="Severin"/>
    <property type="match status" value="1"/>
</dbReference>
<dbReference type="Proteomes" id="UP000054359">
    <property type="component" value="Unassembled WGS sequence"/>
</dbReference>
<dbReference type="SUPFAM" id="SSF82754">
    <property type="entry name" value="C-terminal, gelsolin-like domain of Sec23/24"/>
    <property type="match status" value="1"/>
</dbReference>
<proteinExistence type="predicted"/>
<protein>
    <submittedName>
        <fullName evidence="1">Protein transport protein Sec24C</fullName>
    </submittedName>
</protein>
<gene>
    <name evidence="1" type="ORF">X975_05139</name>
</gene>
<dbReference type="PANTHER" id="PTHR13803">
    <property type="entry name" value="SEC24-RELATED PROTEIN"/>
    <property type="match status" value="1"/>
</dbReference>
<dbReference type="EMBL" id="KK119199">
    <property type="protein sequence ID" value="KFM75032.1"/>
    <property type="molecule type" value="Genomic_DNA"/>
</dbReference>